<dbReference type="GO" id="GO:0003723">
    <property type="term" value="F:RNA binding"/>
    <property type="evidence" value="ECO:0007669"/>
    <property type="project" value="TreeGrafter"/>
</dbReference>
<dbReference type="STRING" id="10195.A0A3M7PBP4"/>
<dbReference type="FunFam" id="1.10.10.10:FF:000118">
    <property type="entry name" value="40S ribosomal protein S19"/>
    <property type="match status" value="1"/>
</dbReference>
<dbReference type="SUPFAM" id="SSF46785">
    <property type="entry name" value="Winged helix' DNA-binding domain"/>
    <property type="match status" value="1"/>
</dbReference>
<dbReference type="Gene3D" id="1.10.10.10">
    <property type="entry name" value="Winged helix-like DNA-binding domain superfamily/Winged helix DNA-binding domain"/>
    <property type="match status" value="1"/>
</dbReference>
<protein>
    <recommendedName>
        <fullName evidence="4">Small ribosomal subunit protein eS19</fullName>
    </recommendedName>
    <alternativeName>
        <fullName evidence="5">40S ribosomal protein S19</fullName>
    </alternativeName>
</protein>
<organism evidence="6 7">
    <name type="scientific">Brachionus plicatilis</name>
    <name type="common">Marine rotifer</name>
    <name type="synonym">Brachionus muelleri</name>
    <dbReference type="NCBI Taxonomy" id="10195"/>
    <lineage>
        <taxon>Eukaryota</taxon>
        <taxon>Metazoa</taxon>
        <taxon>Spiralia</taxon>
        <taxon>Gnathifera</taxon>
        <taxon>Rotifera</taxon>
        <taxon>Eurotatoria</taxon>
        <taxon>Monogononta</taxon>
        <taxon>Pseudotrocha</taxon>
        <taxon>Ploima</taxon>
        <taxon>Brachionidae</taxon>
        <taxon>Brachionus</taxon>
    </lineage>
</organism>
<evidence type="ECO:0000313" key="6">
    <source>
        <dbReference type="EMBL" id="RMZ96144.1"/>
    </source>
</evidence>
<accession>A0A3M7PBP4</accession>
<gene>
    <name evidence="6" type="ORF">BpHYR1_003598</name>
</gene>
<evidence type="ECO:0000313" key="7">
    <source>
        <dbReference type="Proteomes" id="UP000276133"/>
    </source>
</evidence>
<keyword evidence="2" id="KW-0689">Ribosomal protein</keyword>
<evidence type="ECO:0000256" key="3">
    <source>
        <dbReference type="ARBA" id="ARBA00023274"/>
    </source>
</evidence>
<dbReference type="EMBL" id="REGN01012302">
    <property type="protein sequence ID" value="RMZ96144.1"/>
    <property type="molecule type" value="Genomic_DNA"/>
</dbReference>
<keyword evidence="7" id="KW-1185">Reference proteome</keyword>
<dbReference type="PANTHER" id="PTHR11710:SF0">
    <property type="entry name" value="40S RIBOSOMAL PROTEIN S19"/>
    <property type="match status" value="1"/>
</dbReference>
<sequence length="151" mass="16881">MQNKNKNLHASSQTPSYTHVDQQQLVKAVAAFLKKTGKLKVPAWNDLVKGGAFNELAPTDPDWFYTRCASIARHLYIRQAGVGAFTKVFGAHKRNGVAPGHFCRASSNIIRKALQSLENVKLVEKNERGGRVLSRQGRRDLDRIAAQMIRK</sequence>
<evidence type="ECO:0000256" key="5">
    <source>
        <dbReference type="ARBA" id="ARBA00035466"/>
    </source>
</evidence>
<dbReference type="AlphaFoldDB" id="A0A3M7PBP4"/>
<dbReference type="OrthoDB" id="428974at2759"/>
<dbReference type="InterPro" id="IPR036388">
    <property type="entry name" value="WH-like_DNA-bd_sf"/>
</dbReference>
<dbReference type="InterPro" id="IPR018277">
    <property type="entry name" value="Ribosomal_eS19_CS"/>
</dbReference>
<comment type="caution">
    <text evidence="6">The sequence shown here is derived from an EMBL/GenBank/DDBJ whole genome shotgun (WGS) entry which is preliminary data.</text>
</comment>
<dbReference type="Pfam" id="PF01090">
    <property type="entry name" value="Ribosomal_S19e"/>
    <property type="match status" value="1"/>
</dbReference>
<dbReference type="GO" id="GO:0022627">
    <property type="term" value="C:cytosolic small ribosomal subunit"/>
    <property type="evidence" value="ECO:0007669"/>
    <property type="project" value="TreeGrafter"/>
</dbReference>
<comment type="similarity">
    <text evidence="1">Belongs to the eukaryotic ribosomal protein eS19 family.</text>
</comment>
<dbReference type="Proteomes" id="UP000276133">
    <property type="component" value="Unassembled WGS sequence"/>
</dbReference>
<reference evidence="6 7" key="1">
    <citation type="journal article" date="2018" name="Sci. Rep.">
        <title>Genomic signatures of local adaptation to the degree of environmental predictability in rotifers.</title>
        <authorList>
            <person name="Franch-Gras L."/>
            <person name="Hahn C."/>
            <person name="Garcia-Roger E.M."/>
            <person name="Carmona M.J."/>
            <person name="Serra M."/>
            <person name="Gomez A."/>
        </authorList>
    </citation>
    <scope>NUCLEOTIDE SEQUENCE [LARGE SCALE GENOMIC DNA]</scope>
    <source>
        <strain evidence="6">HYR1</strain>
    </source>
</reference>
<evidence type="ECO:0000256" key="1">
    <source>
        <dbReference type="ARBA" id="ARBA00010014"/>
    </source>
</evidence>
<dbReference type="InterPro" id="IPR001266">
    <property type="entry name" value="Ribosomal_eS19"/>
</dbReference>
<proteinExistence type="inferred from homology"/>
<dbReference type="GO" id="GO:0003735">
    <property type="term" value="F:structural constituent of ribosome"/>
    <property type="evidence" value="ECO:0007669"/>
    <property type="project" value="InterPro"/>
</dbReference>
<dbReference type="PANTHER" id="PTHR11710">
    <property type="entry name" value="40S RIBOSOMAL PROTEIN S19"/>
    <property type="match status" value="1"/>
</dbReference>
<evidence type="ECO:0000256" key="4">
    <source>
        <dbReference type="ARBA" id="ARBA00035143"/>
    </source>
</evidence>
<dbReference type="GO" id="GO:0000028">
    <property type="term" value="P:ribosomal small subunit assembly"/>
    <property type="evidence" value="ECO:0007669"/>
    <property type="project" value="TreeGrafter"/>
</dbReference>
<dbReference type="SMART" id="SM01413">
    <property type="entry name" value="Ribosomal_S19e"/>
    <property type="match status" value="1"/>
</dbReference>
<dbReference type="InterPro" id="IPR036390">
    <property type="entry name" value="WH_DNA-bd_sf"/>
</dbReference>
<keyword evidence="3" id="KW-0687">Ribonucleoprotein</keyword>
<dbReference type="PROSITE" id="PS00628">
    <property type="entry name" value="RIBOSOMAL_S19E"/>
    <property type="match status" value="1"/>
</dbReference>
<name>A0A3M7PBP4_BRAPC</name>
<dbReference type="GO" id="GO:0006412">
    <property type="term" value="P:translation"/>
    <property type="evidence" value="ECO:0007669"/>
    <property type="project" value="InterPro"/>
</dbReference>
<evidence type="ECO:0000256" key="2">
    <source>
        <dbReference type="ARBA" id="ARBA00022980"/>
    </source>
</evidence>